<keyword evidence="4" id="KW-1185">Reference proteome</keyword>
<dbReference type="RefSeq" id="WP_039206409.1">
    <property type="nucleotide sequence ID" value="NZ_JTJZ01000010.1"/>
</dbReference>
<organism evidence="3 4">
    <name type="scientific">Brevibacterium linens</name>
    <dbReference type="NCBI Taxonomy" id="1703"/>
    <lineage>
        <taxon>Bacteria</taxon>
        <taxon>Bacillati</taxon>
        <taxon>Actinomycetota</taxon>
        <taxon>Actinomycetes</taxon>
        <taxon>Micrococcales</taxon>
        <taxon>Brevibacteriaceae</taxon>
        <taxon>Brevibacterium</taxon>
    </lineage>
</organism>
<reference evidence="3 4" key="1">
    <citation type="submission" date="2014-11" db="EMBL/GenBank/DDBJ databases">
        <title>Draft Genome Sequence of Brevibacterium linens AE038-8.</title>
        <authorList>
            <person name="Maizel D."/>
            <person name="Utturkar S.M."/>
            <person name="Brown S.D."/>
            <person name="Ferrero M."/>
            <person name="Rosen B.P."/>
        </authorList>
    </citation>
    <scope>NUCLEOTIDE SEQUENCE [LARGE SCALE GENOMIC DNA]</scope>
    <source>
        <strain evidence="3 4">AE038-8</strain>
    </source>
</reference>
<dbReference type="Proteomes" id="UP000031488">
    <property type="component" value="Unassembled WGS sequence"/>
</dbReference>
<evidence type="ECO:0000313" key="4">
    <source>
        <dbReference type="Proteomes" id="UP000031488"/>
    </source>
</evidence>
<proteinExistence type="predicted"/>
<sequence length="121" mass="12940">MTLHDIIPAKYRKPVYVTYALIGVALGAIATAYGPDNVPEWHAVTTNVVLYIGGAFGLTAAANTLVTKPVPDTDNADEVEVYDADDEPLDDADDEGTEDLEALAAAEVDDTPPPDDYQPRH</sequence>
<feature type="compositionally biased region" description="Acidic residues" evidence="1">
    <location>
        <begin position="74"/>
        <end position="113"/>
    </location>
</feature>
<feature type="transmembrane region" description="Helical" evidence="2">
    <location>
        <begin position="16"/>
        <end position="35"/>
    </location>
</feature>
<evidence type="ECO:0000256" key="1">
    <source>
        <dbReference type="SAM" id="MobiDB-lite"/>
    </source>
</evidence>
<gene>
    <name evidence="3" type="ORF">AE0388_0014</name>
</gene>
<dbReference type="AlphaFoldDB" id="A0A0B9A629"/>
<dbReference type="PATRIC" id="fig|1703.6.peg.136"/>
<keyword evidence="2" id="KW-0812">Transmembrane</keyword>
<keyword evidence="2" id="KW-0472">Membrane</keyword>
<protein>
    <recommendedName>
        <fullName evidence="5">Holin</fullName>
    </recommendedName>
</protein>
<feature type="region of interest" description="Disordered" evidence="1">
    <location>
        <begin position="68"/>
        <end position="121"/>
    </location>
</feature>
<comment type="caution">
    <text evidence="3">The sequence shown here is derived from an EMBL/GenBank/DDBJ whole genome shotgun (WGS) entry which is preliminary data.</text>
</comment>
<keyword evidence="2" id="KW-1133">Transmembrane helix</keyword>
<feature type="transmembrane region" description="Helical" evidence="2">
    <location>
        <begin position="41"/>
        <end position="62"/>
    </location>
</feature>
<dbReference type="EMBL" id="JTJZ01000010">
    <property type="protein sequence ID" value="KHS54190.1"/>
    <property type="molecule type" value="Genomic_DNA"/>
</dbReference>
<dbReference type="OrthoDB" id="9962060at2"/>
<evidence type="ECO:0000313" key="3">
    <source>
        <dbReference type="EMBL" id="KHS54190.1"/>
    </source>
</evidence>
<accession>A0A0B9A629</accession>
<name>A0A0B9A629_BRELN</name>
<evidence type="ECO:0000256" key="2">
    <source>
        <dbReference type="SAM" id="Phobius"/>
    </source>
</evidence>
<evidence type="ECO:0008006" key="5">
    <source>
        <dbReference type="Google" id="ProtNLM"/>
    </source>
</evidence>